<evidence type="ECO:0000313" key="8">
    <source>
        <dbReference type="EMBL" id="EIM56523.1"/>
    </source>
</evidence>
<dbReference type="PANTHER" id="PTHR30065">
    <property type="entry name" value="FLAGELLAR BIOSYNTHETIC PROTEIN FLIR"/>
    <property type="match status" value="1"/>
</dbReference>
<evidence type="ECO:0000256" key="1">
    <source>
        <dbReference type="ARBA" id="ARBA00004651"/>
    </source>
</evidence>
<feature type="transmembrane region" description="Helical" evidence="7">
    <location>
        <begin position="170"/>
        <end position="196"/>
    </location>
</feature>
<feature type="transmembrane region" description="Helical" evidence="7">
    <location>
        <begin position="202"/>
        <end position="227"/>
    </location>
</feature>
<feature type="transmembrane region" description="Helical" evidence="7">
    <location>
        <begin position="110"/>
        <end position="130"/>
    </location>
</feature>
<proteinExistence type="inferred from homology"/>
<feature type="transmembrane region" description="Helical" evidence="7">
    <location>
        <begin position="31"/>
        <end position="48"/>
    </location>
</feature>
<keyword evidence="8" id="KW-0282">Flagellum</keyword>
<comment type="subcellular location">
    <subcellularLocation>
        <location evidence="1">Cell membrane</location>
        <topology evidence="1">Multi-pass membrane protein</topology>
    </subcellularLocation>
</comment>
<dbReference type="EMBL" id="CM001487">
    <property type="protein sequence ID" value="EIM56523.1"/>
    <property type="molecule type" value="Genomic_DNA"/>
</dbReference>
<dbReference type="STRING" id="633697.EubceDRAFT1_0684"/>
<keyword evidence="9" id="KW-1185">Reference proteome</keyword>
<dbReference type="GO" id="GO:0006605">
    <property type="term" value="P:protein targeting"/>
    <property type="evidence" value="ECO:0007669"/>
    <property type="project" value="InterPro"/>
</dbReference>
<dbReference type="Pfam" id="PF01311">
    <property type="entry name" value="Bac_export_1"/>
    <property type="match status" value="1"/>
</dbReference>
<dbReference type="OrthoDB" id="9807748at2"/>
<evidence type="ECO:0000256" key="6">
    <source>
        <dbReference type="ARBA" id="ARBA00023136"/>
    </source>
</evidence>
<evidence type="ECO:0000313" key="9">
    <source>
        <dbReference type="Proteomes" id="UP000005753"/>
    </source>
</evidence>
<dbReference type="GO" id="GO:0005886">
    <property type="term" value="C:plasma membrane"/>
    <property type="evidence" value="ECO:0007669"/>
    <property type="project" value="UniProtKB-SubCell"/>
</dbReference>
<dbReference type="eggNOG" id="COG1684">
    <property type="taxonomic scope" value="Bacteria"/>
</dbReference>
<dbReference type="Proteomes" id="UP000005753">
    <property type="component" value="Chromosome"/>
</dbReference>
<reference evidence="8 9" key="1">
    <citation type="submission" date="2010-08" db="EMBL/GenBank/DDBJ databases">
        <authorList>
            <consortium name="US DOE Joint Genome Institute (JGI-PGF)"/>
            <person name="Lucas S."/>
            <person name="Copeland A."/>
            <person name="Lapidus A."/>
            <person name="Cheng J.-F."/>
            <person name="Bruce D."/>
            <person name="Goodwin L."/>
            <person name="Pitluck S."/>
            <person name="Land M.L."/>
            <person name="Hauser L."/>
            <person name="Chang Y.-J."/>
            <person name="Anderson I.J."/>
            <person name="Johnson E."/>
            <person name="Mulhopadhyay B."/>
            <person name="Kyrpides N."/>
            <person name="Woyke T.J."/>
        </authorList>
    </citation>
    <scope>NUCLEOTIDE SEQUENCE [LARGE SCALE GENOMIC DNA]</scope>
    <source>
        <strain evidence="8 9">6</strain>
    </source>
</reference>
<sequence length="250" mass="28134">MVILFALIVMRMTGAIVLNPMTGRSEIPALVKGALTFAFSLMLFMWTGGRLAVAPKTWFEFASMALRELLLGFTIGFGMELSMTVIRFGTAIVDYMMGLSMAQVYDPRSGAQMTVSSGLYTTFMMLVFLVNDGHLRFFQLVFGTADKIPFGAVHFTVELPQFMMKYYCECIIMGLQFAMPIIVIELLAEVAIGIMMRVVPQINIFAINFQVKIIVGLVMLFLLFAPLSDMIDRVWRDMFDRIIVIIDMMG</sequence>
<dbReference type="AlphaFoldDB" id="I5ARV0"/>
<protein>
    <submittedName>
        <fullName evidence="8">Flagellar biosynthesis pathway, component FliR</fullName>
    </submittedName>
</protein>
<dbReference type="PRINTS" id="PR00953">
    <property type="entry name" value="TYPE3IMRPROT"/>
</dbReference>
<name>I5ARV0_EUBC6</name>
<keyword evidence="6 7" id="KW-0472">Membrane</keyword>
<keyword evidence="8" id="KW-0966">Cell projection</keyword>
<keyword evidence="8" id="KW-0969">Cilium</keyword>
<comment type="similarity">
    <text evidence="2">Belongs to the FliR/MopE/SpaR family.</text>
</comment>
<keyword evidence="4 7" id="KW-0812">Transmembrane</keyword>
<dbReference type="HOGENOM" id="CLU_063626_2_1_9"/>
<dbReference type="PANTHER" id="PTHR30065:SF1">
    <property type="entry name" value="SURFACE PRESENTATION OF ANTIGENS PROTEIN SPAR"/>
    <property type="match status" value="1"/>
</dbReference>
<evidence type="ECO:0000256" key="5">
    <source>
        <dbReference type="ARBA" id="ARBA00022989"/>
    </source>
</evidence>
<organism evidence="8 9">
    <name type="scientific">Eubacterium cellulosolvens (strain ATCC 43171 / JCM 9499 / 6)</name>
    <name type="common">Cillobacterium cellulosolvens</name>
    <dbReference type="NCBI Taxonomy" id="633697"/>
    <lineage>
        <taxon>Bacteria</taxon>
        <taxon>Bacillati</taxon>
        <taxon>Bacillota</taxon>
        <taxon>Clostridia</taxon>
        <taxon>Eubacteriales</taxon>
        <taxon>Eubacteriaceae</taxon>
        <taxon>Eubacterium</taxon>
    </lineage>
</organism>
<accession>I5ARV0</accession>
<gene>
    <name evidence="8" type="ORF">EubceDRAFT1_0684</name>
</gene>
<keyword evidence="5 7" id="KW-1133">Transmembrane helix</keyword>
<evidence type="ECO:0000256" key="7">
    <source>
        <dbReference type="SAM" id="Phobius"/>
    </source>
</evidence>
<feature type="transmembrane region" description="Helical" evidence="7">
    <location>
        <begin position="69"/>
        <end position="90"/>
    </location>
</feature>
<evidence type="ECO:0000256" key="4">
    <source>
        <dbReference type="ARBA" id="ARBA00022692"/>
    </source>
</evidence>
<keyword evidence="3" id="KW-1003">Cell membrane</keyword>
<evidence type="ECO:0000256" key="3">
    <source>
        <dbReference type="ARBA" id="ARBA00022475"/>
    </source>
</evidence>
<evidence type="ECO:0000256" key="2">
    <source>
        <dbReference type="ARBA" id="ARBA00009772"/>
    </source>
</evidence>
<dbReference type="InterPro" id="IPR002010">
    <property type="entry name" value="T3SS_IM_R"/>
</dbReference>
<reference evidence="8 9" key="2">
    <citation type="submission" date="2012-02" db="EMBL/GenBank/DDBJ databases">
        <title>Improved High-Quality Draft sequence of Eubacterium cellulosolvens 6.</title>
        <authorList>
            <consortium name="US DOE Joint Genome Institute"/>
            <person name="Lucas S."/>
            <person name="Han J."/>
            <person name="Lapidus A."/>
            <person name="Cheng J.-F."/>
            <person name="Goodwin L."/>
            <person name="Pitluck S."/>
            <person name="Peters L."/>
            <person name="Mikhailova N."/>
            <person name="Gu W."/>
            <person name="Detter J.C."/>
            <person name="Han C."/>
            <person name="Tapia R."/>
            <person name="Land M."/>
            <person name="Hauser L."/>
            <person name="Kyrpides N."/>
            <person name="Ivanova N."/>
            <person name="Pagani I."/>
            <person name="Johnson E."/>
            <person name="Mukhopadhyay B."/>
            <person name="Anderson I."/>
            <person name="Woyke T."/>
        </authorList>
    </citation>
    <scope>NUCLEOTIDE SEQUENCE [LARGE SCALE GENOMIC DNA]</scope>
    <source>
        <strain evidence="8 9">6</strain>
    </source>
</reference>